<evidence type="ECO:0008006" key="3">
    <source>
        <dbReference type="Google" id="ProtNLM"/>
    </source>
</evidence>
<accession>A0A438ET66</accession>
<name>A0A438ET66_VITVI</name>
<protein>
    <recommendedName>
        <fullName evidence="3">Reverse transcriptase domain-containing protein</fullName>
    </recommendedName>
</protein>
<dbReference type="AlphaFoldDB" id="A0A438ET66"/>
<evidence type="ECO:0000313" key="1">
    <source>
        <dbReference type="EMBL" id="RVW50802.1"/>
    </source>
</evidence>
<comment type="caution">
    <text evidence="1">The sequence shown here is derived from an EMBL/GenBank/DDBJ whole genome shotgun (WGS) entry which is preliminary data.</text>
</comment>
<gene>
    <name evidence="1" type="ORF">CK203_076898</name>
</gene>
<organism evidence="1 2">
    <name type="scientific">Vitis vinifera</name>
    <name type="common">Grape</name>
    <dbReference type="NCBI Taxonomy" id="29760"/>
    <lineage>
        <taxon>Eukaryota</taxon>
        <taxon>Viridiplantae</taxon>
        <taxon>Streptophyta</taxon>
        <taxon>Embryophyta</taxon>
        <taxon>Tracheophyta</taxon>
        <taxon>Spermatophyta</taxon>
        <taxon>Magnoliopsida</taxon>
        <taxon>eudicotyledons</taxon>
        <taxon>Gunneridae</taxon>
        <taxon>Pentapetalae</taxon>
        <taxon>rosids</taxon>
        <taxon>Vitales</taxon>
        <taxon>Vitaceae</taxon>
        <taxon>Viteae</taxon>
        <taxon>Vitis</taxon>
    </lineage>
</organism>
<sequence>MKVYLEFHDSGAIKKNTNATFFALVSKGNQISTVADFKPISLIARLYKVTAKAPSLCIRKILHETILWSQGAFVEGRQILDAVLVANEVVDEKRRYEKFEVVFKIDFGKACDLVKWPFWIML</sequence>
<dbReference type="Proteomes" id="UP000288805">
    <property type="component" value="Unassembled WGS sequence"/>
</dbReference>
<reference evidence="1 2" key="1">
    <citation type="journal article" date="2018" name="PLoS Genet.">
        <title>Population sequencing reveals clonal diversity and ancestral inbreeding in the grapevine cultivar Chardonnay.</title>
        <authorList>
            <person name="Roach M.J."/>
            <person name="Johnson D.L."/>
            <person name="Bohlmann J."/>
            <person name="van Vuuren H.J."/>
            <person name="Jones S.J."/>
            <person name="Pretorius I.S."/>
            <person name="Schmidt S.A."/>
            <person name="Borneman A.R."/>
        </authorList>
    </citation>
    <scope>NUCLEOTIDE SEQUENCE [LARGE SCALE GENOMIC DNA]</scope>
    <source>
        <strain evidence="2">cv. Chardonnay</strain>
        <tissue evidence="1">Leaf</tissue>
    </source>
</reference>
<evidence type="ECO:0000313" key="2">
    <source>
        <dbReference type="Proteomes" id="UP000288805"/>
    </source>
</evidence>
<proteinExistence type="predicted"/>
<dbReference type="EMBL" id="QGNW01001192">
    <property type="protein sequence ID" value="RVW50802.1"/>
    <property type="molecule type" value="Genomic_DNA"/>
</dbReference>